<keyword evidence="4 7" id="KW-0863">Zinc-finger</keyword>
<dbReference type="Proteomes" id="UP000838412">
    <property type="component" value="Chromosome 18"/>
</dbReference>
<evidence type="ECO:0000313" key="11">
    <source>
        <dbReference type="Proteomes" id="UP000838412"/>
    </source>
</evidence>
<gene>
    <name evidence="10" type="primary">ZNF782</name>
    <name evidence="10" type="ORF">BLAG_LOCUS11696</name>
</gene>
<dbReference type="GO" id="GO:0005634">
    <property type="term" value="C:nucleus"/>
    <property type="evidence" value="ECO:0007669"/>
    <property type="project" value="UniProtKB-SubCell"/>
</dbReference>
<feature type="region of interest" description="Disordered" evidence="8">
    <location>
        <begin position="227"/>
        <end position="345"/>
    </location>
</feature>
<evidence type="ECO:0000256" key="5">
    <source>
        <dbReference type="ARBA" id="ARBA00022833"/>
    </source>
</evidence>
<evidence type="ECO:0000256" key="2">
    <source>
        <dbReference type="ARBA" id="ARBA00022723"/>
    </source>
</evidence>
<dbReference type="PROSITE" id="PS50157">
    <property type="entry name" value="ZINC_FINGER_C2H2_2"/>
    <property type="match status" value="5"/>
</dbReference>
<accession>A0A8K0EH20</accession>
<sequence length="608" mass="68544">MNSQHTPRGVFPCPDCGKVYKTQHHMDDHRQRQHKKKQDKAYPCHYCDFISTSLQGIHLHEKQRHTQPTPTLRIYNCEHCDKSFPTKSKRTTHMKQTHLRSYKCPHCEFSSGDKAHLRSHLIKHLSKDPDDAVKCPHCKQVFQGKDAVRAHVKDIHPGLPVTFCKECNFTTKHKGSLWKHRDSVHSGKIFMCSHCGKQLKTLDCVRTHERNHCPVIHEGRRHRVVYLSTGRANSGANTGTGSVTEDREEADRPTDMSAQTQDGRAEQSNPPSATTQGSAGTTGNIFSQDNLVSPSGGVSENTPLPGREVQGDKTRDGNAPLPRQESVVMRTGSPVPEGSETRQTEYAPISEAMLLRQEVPPPRSVSVPYTRHDLPRTDVPLTMTFMRPENMLTDRRSEFSDRRSEFADRRSEFADRRSEFTESTGSGEQPRTFSAYERQETQTPHGENMDSRMGTLQAHVAPDGASRPLDPLAFDRDHFAHVYRRDFLQQQREMFERSGVNVPTTALMTLVEPAVPVNLAQDRGNQERPAGGAPSRGFARGSNSPARDAPRETPSLSSFSPLTRLPWEPLSFQRQHPNVQPAHVNRELSREAELLLSFSQTPGDMNMQ</sequence>
<feature type="compositionally biased region" description="Polar residues" evidence="8">
    <location>
        <begin position="256"/>
        <end position="271"/>
    </location>
</feature>
<dbReference type="PROSITE" id="PS00028">
    <property type="entry name" value="ZINC_FINGER_C2H2_1"/>
    <property type="match status" value="4"/>
</dbReference>
<keyword evidence="3" id="KW-0677">Repeat</keyword>
<evidence type="ECO:0000256" key="3">
    <source>
        <dbReference type="ARBA" id="ARBA00022737"/>
    </source>
</evidence>
<feature type="domain" description="C2H2-type" evidence="9">
    <location>
        <begin position="133"/>
        <end position="158"/>
    </location>
</feature>
<evidence type="ECO:0000313" key="10">
    <source>
        <dbReference type="EMBL" id="CAH1251245.1"/>
    </source>
</evidence>
<protein>
    <submittedName>
        <fullName evidence="10">ZNF782 protein</fullName>
    </submittedName>
</protein>
<feature type="compositionally biased region" description="Polar residues" evidence="8">
    <location>
        <begin position="421"/>
        <end position="432"/>
    </location>
</feature>
<organism evidence="10 11">
    <name type="scientific">Branchiostoma lanceolatum</name>
    <name type="common">Common lancelet</name>
    <name type="synonym">Amphioxus lanceolatum</name>
    <dbReference type="NCBI Taxonomy" id="7740"/>
    <lineage>
        <taxon>Eukaryota</taxon>
        <taxon>Metazoa</taxon>
        <taxon>Chordata</taxon>
        <taxon>Cephalochordata</taxon>
        <taxon>Leptocardii</taxon>
        <taxon>Amphioxiformes</taxon>
        <taxon>Branchiostomatidae</taxon>
        <taxon>Branchiostoma</taxon>
    </lineage>
</organism>
<dbReference type="GO" id="GO:0008270">
    <property type="term" value="F:zinc ion binding"/>
    <property type="evidence" value="ECO:0007669"/>
    <property type="project" value="UniProtKB-KW"/>
</dbReference>
<feature type="domain" description="C2H2-type" evidence="9">
    <location>
        <begin position="102"/>
        <end position="129"/>
    </location>
</feature>
<feature type="compositionally biased region" description="Polar residues" evidence="8">
    <location>
        <begin position="230"/>
        <end position="243"/>
    </location>
</feature>
<feature type="domain" description="C2H2-type" evidence="9">
    <location>
        <begin position="75"/>
        <end position="103"/>
    </location>
</feature>
<dbReference type="Pfam" id="PF00096">
    <property type="entry name" value="zf-C2H2"/>
    <property type="match status" value="2"/>
</dbReference>
<keyword evidence="6" id="KW-0539">Nucleus</keyword>
<dbReference type="AlphaFoldDB" id="A0A8K0EH20"/>
<feature type="region of interest" description="Disordered" evidence="8">
    <location>
        <begin position="522"/>
        <end position="560"/>
    </location>
</feature>
<feature type="domain" description="C2H2-type" evidence="9">
    <location>
        <begin position="190"/>
        <end position="222"/>
    </location>
</feature>
<dbReference type="SUPFAM" id="SSF57667">
    <property type="entry name" value="beta-beta-alpha zinc fingers"/>
    <property type="match status" value="3"/>
</dbReference>
<dbReference type="EMBL" id="OV696703">
    <property type="protein sequence ID" value="CAH1251245.1"/>
    <property type="molecule type" value="Genomic_DNA"/>
</dbReference>
<keyword evidence="2" id="KW-0479">Metal-binding</keyword>
<dbReference type="InterPro" id="IPR050888">
    <property type="entry name" value="ZnF_C2H2-type_TF"/>
</dbReference>
<feature type="region of interest" description="Disordered" evidence="8">
    <location>
        <begin position="396"/>
        <end position="451"/>
    </location>
</feature>
<evidence type="ECO:0000256" key="8">
    <source>
        <dbReference type="SAM" id="MobiDB-lite"/>
    </source>
</evidence>
<dbReference type="OrthoDB" id="6077919at2759"/>
<dbReference type="SMART" id="SM00355">
    <property type="entry name" value="ZnF_C2H2"/>
    <property type="match status" value="7"/>
</dbReference>
<evidence type="ECO:0000256" key="1">
    <source>
        <dbReference type="ARBA" id="ARBA00004123"/>
    </source>
</evidence>
<dbReference type="InterPro" id="IPR036236">
    <property type="entry name" value="Znf_C2H2_sf"/>
</dbReference>
<feature type="compositionally biased region" description="Low complexity" evidence="8">
    <location>
        <begin position="272"/>
        <end position="283"/>
    </location>
</feature>
<evidence type="ECO:0000256" key="4">
    <source>
        <dbReference type="ARBA" id="ARBA00022771"/>
    </source>
</evidence>
<dbReference type="Gene3D" id="3.30.160.60">
    <property type="entry name" value="Classic Zinc Finger"/>
    <property type="match status" value="4"/>
</dbReference>
<name>A0A8K0EH20_BRALA</name>
<dbReference type="InterPro" id="IPR013087">
    <property type="entry name" value="Znf_C2H2_type"/>
</dbReference>
<proteinExistence type="predicted"/>
<keyword evidence="11" id="KW-1185">Reference proteome</keyword>
<feature type="compositionally biased region" description="Basic and acidic residues" evidence="8">
    <location>
        <begin position="396"/>
        <end position="420"/>
    </location>
</feature>
<feature type="domain" description="C2H2-type" evidence="9">
    <location>
        <begin position="11"/>
        <end position="39"/>
    </location>
</feature>
<evidence type="ECO:0000259" key="9">
    <source>
        <dbReference type="PROSITE" id="PS50157"/>
    </source>
</evidence>
<evidence type="ECO:0000256" key="6">
    <source>
        <dbReference type="ARBA" id="ARBA00023242"/>
    </source>
</evidence>
<reference evidence="10" key="1">
    <citation type="submission" date="2022-01" db="EMBL/GenBank/DDBJ databases">
        <authorList>
            <person name="Braso-Vives M."/>
        </authorList>
    </citation>
    <scope>NUCLEOTIDE SEQUENCE</scope>
</reference>
<dbReference type="PANTHER" id="PTHR24406">
    <property type="entry name" value="TRANSCRIPTIONAL REPRESSOR CTCFL-RELATED"/>
    <property type="match status" value="1"/>
</dbReference>
<keyword evidence="5" id="KW-0862">Zinc</keyword>
<evidence type="ECO:0000256" key="7">
    <source>
        <dbReference type="PROSITE-ProRule" id="PRU00042"/>
    </source>
</evidence>
<comment type="subcellular location">
    <subcellularLocation>
        <location evidence="1">Nucleus</location>
    </subcellularLocation>
</comment>
<feature type="compositionally biased region" description="Polar residues" evidence="8">
    <location>
        <begin position="284"/>
        <end position="302"/>
    </location>
</feature>